<reference evidence="1 2" key="1">
    <citation type="journal article" date="2019" name="Nat. Med.">
        <title>A library of human gut bacterial isolates paired with longitudinal multiomics data enables mechanistic microbiome research.</title>
        <authorList>
            <person name="Poyet M."/>
            <person name="Groussin M."/>
            <person name="Gibbons S.M."/>
            <person name="Avila-Pacheco J."/>
            <person name="Jiang X."/>
            <person name="Kearney S.M."/>
            <person name="Perrotta A.R."/>
            <person name="Berdy B."/>
            <person name="Zhao S."/>
            <person name="Lieberman T.D."/>
            <person name="Swanson P.K."/>
            <person name="Smith M."/>
            <person name="Roesemann S."/>
            <person name="Alexander J.E."/>
            <person name="Rich S.A."/>
            <person name="Livny J."/>
            <person name="Vlamakis H."/>
            <person name="Clish C."/>
            <person name="Bullock K."/>
            <person name="Deik A."/>
            <person name="Scott J."/>
            <person name="Pierce K.A."/>
            <person name="Xavier R.J."/>
            <person name="Alm E.J."/>
        </authorList>
    </citation>
    <scope>NUCLEOTIDE SEQUENCE [LARGE SCALE GENOMIC DNA]</scope>
    <source>
        <strain evidence="1 2">BIOML-A2</strain>
    </source>
</reference>
<comment type="caution">
    <text evidence="1">The sequence shown here is derived from an EMBL/GenBank/DDBJ whole genome shotgun (WGS) entry which is preliminary data.</text>
</comment>
<dbReference type="Proteomes" id="UP000434475">
    <property type="component" value="Unassembled WGS sequence"/>
</dbReference>
<dbReference type="EMBL" id="WKPR01000002">
    <property type="protein sequence ID" value="MSB18225.1"/>
    <property type="molecule type" value="Genomic_DNA"/>
</dbReference>
<protein>
    <submittedName>
        <fullName evidence="1">Uncharacterized protein</fullName>
    </submittedName>
</protein>
<name>A0A6I2QWD4_FLAPL</name>
<dbReference type="AlphaFoldDB" id="A0A6I2QWD4"/>
<sequence>MKHISITYHMSREGEIAETCIILPMEDQIASDILEHQEESRHVREDGCGTIAVRTILTCLAELQGYTDASFCMATEVDLW</sequence>
<evidence type="ECO:0000313" key="1">
    <source>
        <dbReference type="EMBL" id="MSB18225.1"/>
    </source>
</evidence>
<dbReference type="RefSeq" id="WP_172697112.1">
    <property type="nucleotide sequence ID" value="NZ_CAXUMB010000008.1"/>
</dbReference>
<gene>
    <name evidence="1" type="ORF">GKE97_01690</name>
</gene>
<evidence type="ECO:0000313" key="2">
    <source>
        <dbReference type="Proteomes" id="UP000434475"/>
    </source>
</evidence>
<organism evidence="1 2">
    <name type="scientific">Flavonifractor plautii</name>
    <name type="common">Fusobacterium plautii</name>
    <dbReference type="NCBI Taxonomy" id="292800"/>
    <lineage>
        <taxon>Bacteria</taxon>
        <taxon>Bacillati</taxon>
        <taxon>Bacillota</taxon>
        <taxon>Clostridia</taxon>
        <taxon>Eubacteriales</taxon>
        <taxon>Oscillospiraceae</taxon>
        <taxon>Flavonifractor</taxon>
    </lineage>
</organism>
<accession>A0A6I2QWD4</accession>
<proteinExistence type="predicted"/>